<dbReference type="InterPro" id="IPR016024">
    <property type="entry name" value="ARM-type_fold"/>
</dbReference>
<proteinExistence type="inferred from homology"/>
<evidence type="ECO:0000256" key="1">
    <source>
        <dbReference type="ARBA" id="ARBA00004123"/>
    </source>
</evidence>
<evidence type="ECO:0000256" key="11">
    <source>
        <dbReference type="ARBA" id="ARBA00074671"/>
    </source>
</evidence>
<dbReference type="InterPro" id="IPR015174">
    <property type="entry name" value="MIF4G-like_typ-2"/>
</dbReference>
<dbReference type="Pfam" id="PF09090">
    <property type="entry name" value="MIF4G_like_2"/>
    <property type="match status" value="1"/>
</dbReference>
<protein>
    <recommendedName>
        <fullName evidence="11">Nuclear cap-binding protein complex subunit 1</fullName>
    </recommendedName>
    <alternativeName>
        <fullName evidence="10">80 kDa nuclear cap-binding protein</fullName>
    </alternativeName>
</protein>
<dbReference type="GeneID" id="34684437"/>
<dbReference type="GO" id="GO:0005846">
    <property type="term" value="C:nuclear cap binding complex"/>
    <property type="evidence" value="ECO:0007669"/>
    <property type="project" value="EnsemblFungi"/>
</dbReference>
<keyword evidence="7" id="KW-0506">mRNA capping</keyword>
<keyword evidence="8" id="KW-0508">mRNA splicing</keyword>
<evidence type="ECO:0000256" key="7">
    <source>
        <dbReference type="ARBA" id="ARBA00023042"/>
    </source>
</evidence>
<dbReference type="InterPro" id="IPR003890">
    <property type="entry name" value="MIF4G-like_typ-3"/>
</dbReference>
<sequence>MVGGKRSRNFDEDDGYRDFRPRMPKRQRIPPVVQLCKEMMPDIRTLGESIKAFEEDIKFLSEAIANEFGNEEYFQEALFKTINAVVVEQPHKQPAIALLTMVVNAANPVAGKSILNYIFDKMQGWCTDSINSDLEVTSSETGPWNKIKLLLRFLSLLSPMVEEDELILLYQRLFDLSVNLNNLHSEKRNPLSEAIYCNTLLNIPYLFYFSRGNESLRGKVAELISNVESSYVVKHTNLSLIKEYNTNSPYESVQWVSAVLPNVKRVLANDMQQLFELFPDYSGMMKPQPGNQGFNDPLNLPSAEQLESFSGLDRGIGSIDGMWKVPRYSYRVYLPNQVGEFETVVPFTTYGGMLFEDIIIDIVESMEFNRKEVAKQVVTLDLFFKPGIFTEPGQSIAQLIALHEENPIITTYKIEDLAIEKILSMIFKLPTVSHPFAYFYTLLVEICQNSPKAIAPVFGRAFRYFFNSLDGLDLELKLRYLDWFSIQMSNFNFSWKWNEWEEESIKYHDTFYSPKVTFMRNLIRKELRLTSSRADVEESLTDEFKSYTDSSFVPRSDLVNYYQSFFKDFQVDPNFLKDNTMYFTQACFPFNELVQDVINYFHKQPLDRNVSELLTIFEEIQKTYGGIIVDFNKFVVTILLQALTFSGNRSLSHANKYIGDSQNDLAEIFTKLEIDQDSKERWIVEAIIRYWNNNSQNGYLIVDTCKNFELVSAKSILNFSFLEDRGRNWGLVDATSIESTFRTLTELSLRRDASVETFVFLFERLSEIASQTVKELGTAPDAAVIVPEDSGDITKLELSWKYESCLGFIKSILRKYADEYATSIDQLNALLKEKVSHEKTKEIVANWLSELQQL</sequence>
<reference evidence="14 15" key="1">
    <citation type="submission" date="2014-12" db="EMBL/GenBank/DDBJ databases">
        <authorList>
            <person name="Neuveglise Cecile"/>
        </authorList>
    </citation>
    <scope>NUCLEOTIDE SEQUENCE [LARGE SCALE GENOMIC DNA]</scope>
    <source>
        <strain evidence="14 15">CBS 12615</strain>
    </source>
</reference>
<evidence type="ECO:0000256" key="2">
    <source>
        <dbReference type="ARBA" id="ARBA00007413"/>
    </source>
</evidence>
<evidence type="ECO:0000256" key="6">
    <source>
        <dbReference type="ARBA" id="ARBA00022884"/>
    </source>
</evidence>
<comment type="similarity">
    <text evidence="2">Belongs to the NCBP1 family.</text>
</comment>
<evidence type="ECO:0000256" key="5">
    <source>
        <dbReference type="ARBA" id="ARBA00022816"/>
    </source>
</evidence>
<organism evidence="14 15">
    <name type="scientific">Lachancea lanzarotensis</name>
    <dbReference type="NCBI Taxonomy" id="1245769"/>
    <lineage>
        <taxon>Eukaryota</taxon>
        <taxon>Fungi</taxon>
        <taxon>Dikarya</taxon>
        <taxon>Ascomycota</taxon>
        <taxon>Saccharomycotina</taxon>
        <taxon>Saccharomycetes</taxon>
        <taxon>Saccharomycetales</taxon>
        <taxon>Saccharomycetaceae</taxon>
        <taxon>Lachancea</taxon>
    </lineage>
</organism>
<name>A0A0C7MUB1_9SACH</name>
<dbReference type="OrthoDB" id="10252707at2759"/>
<dbReference type="RefSeq" id="XP_022627262.1">
    <property type="nucleotide sequence ID" value="XM_022773769.1"/>
</dbReference>
<dbReference type="EMBL" id="LN736361">
    <property type="protein sequence ID" value="CEP61024.1"/>
    <property type="molecule type" value="Genomic_DNA"/>
</dbReference>
<evidence type="ECO:0000313" key="14">
    <source>
        <dbReference type="EMBL" id="CEP61024.1"/>
    </source>
</evidence>
<dbReference type="GO" id="GO:0006406">
    <property type="term" value="P:mRNA export from nucleus"/>
    <property type="evidence" value="ECO:0007669"/>
    <property type="project" value="EnsemblFungi"/>
</dbReference>
<dbReference type="PANTHER" id="PTHR12412:SF2">
    <property type="entry name" value="NUCLEAR CAP-BINDING PROTEIN SUBUNIT 1"/>
    <property type="match status" value="1"/>
</dbReference>
<keyword evidence="4" id="KW-0507">mRNA processing</keyword>
<evidence type="ECO:0000256" key="10">
    <source>
        <dbReference type="ARBA" id="ARBA00030965"/>
    </source>
</evidence>
<dbReference type="Pfam" id="PF09088">
    <property type="entry name" value="MIF4G_like"/>
    <property type="match status" value="1"/>
</dbReference>
<dbReference type="GO" id="GO:0006370">
    <property type="term" value="P:7-methylguanosine mRNA capping"/>
    <property type="evidence" value="ECO:0007669"/>
    <property type="project" value="UniProtKB-KW"/>
</dbReference>
<keyword evidence="6" id="KW-0694">RNA-binding</keyword>
<dbReference type="InterPro" id="IPR015172">
    <property type="entry name" value="MIF4G-like_typ-1"/>
</dbReference>
<dbReference type="STRING" id="1245769.A0A0C7MUB1"/>
<evidence type="ECO:0000256" key="3">
    <source>
        <dbReference type="ARBA" id="ARBA00022448"/>
    </source>
</evidence>
<evidence type="ECO:0000256" key="12">
    <source>
        <dbReference type="SAM" id="MobiDB-lite"/>
    </source>
</evidence>
<evidence type="ECO:0000256" key="9">
    <source>
        <dbReference type="ARBA" id="ARBA00023242"/>
    </source>
</evidence>
<accession>A0A0C7MUB1</accession>
<keyword evidence="5" id="KW-0509">mRNA transport</keyword>
<dbReference type="GO" id="GO:0003729">
    <property type="term" value="F:mRNA binding"/>
    <property type="evidence" value="ECO:0007669"/>
    <property type="project" value="EnsemblFungi"/>
</dbReference>
<dbReference type="GO" id="GO:0000339">
    <property type="term" value="F:RNA cap binding"/>
    <property type="evidence" value="ECO:0007669"/>
    <property type="project" value="InterPro"/>
</dbReference>
<feature type="region of interest" description="Disordered" evidence="12">
    <location>
        <begin position="1"/>
        <end position="23"/>
    </location>
</feature>
<comment type="subcellular location">
    <subcellularLocation>
        <location evidence="1">Nucleus</location>
    </subcellularLocation>
</comment>
<dbReference type="GO" id="GO:0000184">
    <property type="term" value="P:nuclear-transcribed mRNA catabolic process, nonsense-mediated decay"/>
    <property type="evidence" value="ECO:0007669"/>
    <property type="project" value="EnsemblFungi"/>
</dbReference>
<dbReference type="AlphaFoldDB" id="A0A0C7MUB1"/>
<keyword evidence="9" id="KW-0539">Nucleus</keyword>
<dbReference type="Gene3D" id="1.25.40.180">
    <property type="match status" value="3"/>
</dbReference>
<dbReference type="SUPFAM" id="SSF48371">
    <property type="entry name" value="ARM repeat"/>
    <property type="match status" value="3"/>
</dbReference>
<dbReference type="HOGENOM" id="CLU_011380_0_0_1"/>
<dbReference type="SMART" id="SM00543">
    <property type="entry name" value="MIF4G"/>
    <property type="match status" value="1"/>
</dbReference>
<dbReference type="PANTHER" id="PTHR12412">
    <property type="entry name" value="CAP BINDING PROTEIN"/>
    <property type="match status" value="1"/>
</dbReference>
<dbReference type="GO" id="GO:0042789">
    <property type="term" value="P:mRNA transcription by RNA polymerase II"/>
    <property type="evidence" value="ECO:0007669"/>
    <property type="project" value="EnsemblFungi"/>
</dbReference>
<dbReference type="GO" id="GO:0000398">
    <property type="term" value="P:mRNA splicing, via spliceosome"/>
    <property type="evidence" value="ECO:0007669"/>
    <property type="project" value="EnsemblFungi"/>
</dbReference>
<dbReference type="Pfam" id="PF02854">
    <property type="entry name" value="MIF4G"/>
    <property type="match status" value="1"/>
</dbReference>
<gene>
    <name evidence="14" type="ORF">LALA0_S02e05028g</name>
</gene>
<dbReference type="GO" id="GO:0006970">
    <property type="term" value="P:response to osmotic stress"/>
    <property type="evidence" value="ECO:0007669"/>
    <property type="project" value="EnsemblFungi"/>
</dbReference>
<dbReference type="GO" id="GO:0031124">
    <property type="term" value="P:mRNA 3'-end processing"/>
    <property type="evidence" value="ECO:0007669"/>
    <property type="project" value="EnsemblFungi"/>
</dbReference>
<keyword evidence="3" id="KW-0813">Transport</keyword>
<evidence type="ECO:0000256" key="4">
    <source>
        <dbReference type="ARBA" id="ARBA00022664"/>
    </source>
</evidence>
<keyword evidence="15" id="KW-1185">Reference proteome</keyword>
<evidence type="ECO:0000313" key="15">
    <source>
        <dbReference type="Proteomes" id="UP000054304"/>
    </source>
</evidence>
<dbReference type="InterPro" id="IPR027159">
    <property type="entry name" value="CBP80"/>
</dbReference>
<dbReference type="GO" id="GO:0000243">
    <property type="term" value="C:commitment complex"/>
    <property type="evidence" value="ECO:0007669"/>
    <property type="project" value="EnsemblFungi"/>
</dbReference>
<evidence type="ECO:0000256" key="8">
    <source>
        <dbReference type="ARBA" id="ARBA00023187"/>
    </source>
</evidence>
<dbReference type="FunFam" id="1.25.40.180:FF:000056">
    <property type="entry name" value="Sto1p"/>
    <property type="match status" value="1"/>
</dbReference>
<dbReference type="Proteomes" id="UP000054304">
    <property type="component" value="Unassembled WGS sequence"/>
</dbReference>
<feature type="domain" description="MIF4G" evidence="13">
    <location>
        <begin position="36"/>
        <end position="270"/>
    </location>
</feature>
<evidence type="ECO:0000259" key="13">
    <source>
        <dbReference type="SMART" id="SM00543"/>
    </source>
</evidence>